<dbReference type="PANTHER" id="PTHR45947">
    <property type="entry name" value="SULFOQUINOVOSYL TRANSFERASE SQD2"/>
    <property type="match status" value="1"/>
</dbReference>
<evidence type="ECO:0000313" key="2">
    <source>
        <dbReference type="EMBL" id="SVD88156.1"/>
    </source>
</evidence>
<dbReference type="Pfam" id="PF00534">
    <property type="entry name" value="Glycos_transf_1"/>
    <property type="match status" value="1"/>
</dbReference>
<sequence>YSLVNNIKATIKACKELDIPMIHRTFDIVHEIIVEKYLSNFVYKMEKESYPKFNLVIANTPFMKTWSQEMGAKNVIVIPQGVDTNIMKKLPKDKELQKKFNINNDDKIVLYLGSILSHSGMDVILDDMIKILNEIPKFKLLVVGDGPDLEQLKQQSKKLGISEKIIFTGFVPYKEVPKFCSLADLFINPFRINDMTDRLTPAKIFDFLACGKAVLATPLHGMQYDFPKESNTIIYENLESFTEKMIELLKSDSLDEIGRR</sequence>
<accession>A0A382YXZ8</accession>
<feature type="non-terminal residue" evidence="2">
    <location>
        <position position="1"/>
    </location>
</feature>
<feature type="domain" description="Glycosyl transferase family 1" evidence="1">
    <location>
        <begin position="94"/>
        <end position="254"/>
    </location>
</feature>
<gene>
    <name evidence="2" type="ORF">METZ01_LOCUS441010</name>
</gene>
<dbReference type="AlphaFoldDB" id="A0A382YXZ8"/>
<reference evidence="2" key="1">
    <citation type="submission" date="2018-05" db="EMBL/GenBank/DDBJ databases">
        <authorList>
            <person name="Lanie J.A."/>
            <person name="Ng W.-L."/>
            <person name="Kazmierczak K.M."/>
            <person name="Andrzejewski T.M."/>
            <person name="Davidsen T.M."/>
            <person name="Wayne K.J."/>
            <person name="Tettelin H."/>
            <person name="Glass J.I."/>
            <person name="Rusch D."/>
            <person name="Podicherti R."/>
            <person name="Tsui H.-C.T."/>
            <person name="Winkler M.E."/>
        </authorList>
    </citation>
    <scope>NUCLEOTIDE SEQUENCE</scope>
</reference>
<dbReference type="EMBL" id="UINC01179466">
    <property type="protein sequence ID" value="SVD88156.1"/>
    <property type="molecule type" value="Genomic_DNA"/>
</dbReference>
<dbReference type="Gene3D" id="3.40.50.2000">
    <property type="entry name" value="Glycogen Phosphorylase B"/>
    <property type="match status" value="2"/>
</dbReference>
<evidence type="ECO:0000259" key="1">
    <source>
        <dbReference type="Pfam" id="PF00534"/>
    </source>
</evidence>
<organism evidence="2">
    <name type="scientific">marine metagenome</name>
    <dbReference type="NCBI Taxonomy" id="408172"/>
    <lineage>
        <taxon>unclassified sequences</taxon>
        <taxon>metagenomes</taxon>
        <taxon>ecological metagenomes</taxon>
    </lineage>
</organism>
<protein>
    <recommendedName>
        <fullName evidence="1">Glycosyl transferase family 1 domain-containing protein</fullName>
    </recommendedName>
</protein>
<dbReference type="GO" id="GO:0016757">
    <property type="term" value="F:glycosyltransferase activity"/>
    <property type="evidence" value="ECO:0007669"/>
    <property type="project" value="InterPro"/>
</dbReference>
<name>A0A382YXZ8_9ZZZZ</name>
<dbReference type="PANTHER" id="PTHR45947:SF3">
    <property type="entry name" value="SULFOQUINOVOSYL TRANSFERASE SQD2"/>
    <property type="match status" value="1"/>
</dbReference>
<dbReference type="InterPro" id="IPR050194">
    <property type="entry name" value="Glycosyltransferase_grp1"/>
</dbReference>
<proteinExistence type="predicted"/>
<dbReference type="SUPFAM" id="SSF53756">
    <property type="entry name" value="UDP-Glycosyltransferase/glycogen phosphorylase"/>
    <property type="match status" value="1"/>
</dbReference>
<feature type="non-terminal residue" evidence="2">
    <location>
        <position position="260"/>
    </location>
</feature>
<dbReference type="InterPro" id="IPR001296">
    <property type="entry name" value="Glyco_trans_1"/>
</dbReference>